<dbReference type="AlphaFoldDB" id="A0A250XPT9"/>
<evidence type="ECO:0008006" key="4">
    <source>
        <dbReference type="Google" id="ProtNLM"/>
    </source>
</evidence>
<accession>A0A250XPT9</accession>
<proteinExistence type="predicted"/>
<feature type="region of interest" description="Disordered" evidence="1">
    <location>
        <begin position="255"/>
        <end position="277"/>
    </location>
</feature>
<keyword evidence="3" id="KW-1185">Reference proteome</keyword>
<dbReference type="PANTHER" id="PTHR31385:SF1">
    <property type="entry name" value="PUTATIVE (DUF220)-RELATED"/>
    <property type="match status" value="1"/>
</dbReference>
<dbReference type="PANTHER" id="PTHR31385">
    <property type="entry name" value="PUTATIVE (DUF220)-RELATED"/>
    <property type="match status" value="1"/>
</dbReference>
<name>A0A250XPT9_9CHLO</name>
<protein>
    <recommendedName>
        <fullName evidence="4">Coenzyme Q-binding protein COQ10 START domain-containing protein</fullName>
    </recommendedName>
</protein>
<dbReference type="EMBL" id="BEGY01000147">
    <property type="protein sequence ID" value="GAX85056.1"/>
    <property type="molecule type" value="Genomic_DNA"/>
</dbReference>
<evidence type="ECO:0000256" key="1">
    <source>
        <dbReference type="SAM" id="MobiDB-lite"/>
    </source>
</evidence>
<reference evidence="2 3" key="1">
    <citation type="submission" date="2017-08" db="EMBL/GenBank/DDBJ databases">
        <title>Acidophilic green algal genome provides insights into adaptation to an acidic environment.</title>
        <authorList>
            <person name="Hirooka S."/>
            <person name="Hirose Y."/>
            <person name="Kanesaki Y."/>
            <person name="Higuchi S."/>
            <person name="Fujiwara T."/>
            <person name="Onuma R."/>
            <person name="Era A."/>
            <person name="Ohbayashi R."/>
            <person name="Uzuka A."/>
            <person name="Nozaki H."/>
            <person name="Yoshikawa H."/>
            <person name="Miyagishima S.Y."/>
        </authorList>
    </citation>
    <scope>NUCLEOTIDE SEQUENCE [LARGE SCALE GENOMIC DNA]</scope>
    <source>
        <strain evidence="2 3">NIES-2499</strain>
    </source>
</reference>
<organism evidence="2 3">
    <name type="scientific">Chlamydomonas eustigma</name>
    <dbReference type="NCBI Taxonomy" id="1157962"/>
    <lineage>
        <taxon>Eukaryota</taxon>
        <taxon>Viridiplantae</taxon>
        <taxon>Chlorophyta</taxon>
        <taxon>core chlorophytes</taxon>
        <taxon>Chlorophyceae</taxon>
        <taxon>CS clade</taxon>
        <taxon>Chlamydomonadales</taxon>
        <taxon>Chlamydomonadaceae</taxon>
        <taxon>Chlamydomonas</taxon>
    </lineage>
</organism>
<evidence type="ECO:0000313" key="3">
    <source>
        <dbReference type="Proteomes" id="UP000232323"/>
    </source>
</evidence>
<dbReference type="OrthoDB" id="530906at2759"/>
<dbReference type="Proteomes" id="UP000232323">
    <property type="component" value="Unassembled WGS sequence"/>
</dbReference>
<evidence type="ECO:0000313" key="2">
    <source>
        <dbReference type="EMBL" id="GAX85056.1"/>
    </source>
</evidence>
<comment type="caution">
    <text evidence="2">The sequence shown here is derived from an EMBL/GenBank/DDBJ whole genome shotgun (WGS) entry which is preliminary data.</text>
</comment>
<sequence length="309" mass="34849">MDKCENIETNPAVGLTFFMIAEMASTSAARPLVDAWNEKDQQIEVAEGNGFLYSLKLRAKLEDKPSAVYEILTNPDSVLVFRNIKACTYRKILEEDKHTRTRKLEVAHKALAKFLFVNITFETRLFVWEDDINKRIRFCTAQEGFMKKFEGSWRVQPFNEQSLQSLRVEQVEGDGDGSKLHNPFSAIHSRLSQFHFGARQVKQDVIAEPSNALVTLEQNLLPKSGVPPGLKGLIRRMCAKQLTDMMEDVRAEIDRRKKTRGGCNGDKSSQLPRAQGPGVAGASACITHVYNHSNIWESIEPLINITVLV</sequence>
<dbReference type="STRING" id="1157962.A0A250XPT9"/>
<gene>
    <name evidence="2" type="ORF">CEUSTIGMA_g12476.t1</name>
</gene>